<feature type="domain" description="Penicillin-binding protein transpeptidase" evidence="4">
    <location>
        <begin position="262"/>
        <end position="554"/>
    </location>
</feature>
<dbReference type="RefSeq" id="WP_167148425.1">
    <property type="nucleotide sequence ID" value="NZ_JAAMOX010000001.1"/>
</dbReference>
<keyword evidence="6" id="KW-0132">Cell division</keyword>
<dbReference type="GO" id="GO:0051301">
    <property type="term" value="P:cell division"/>
    <property type="evidence" value="ECO:0007669"/>
    <property type="project" value="UniProtKB-KW"/>
</dbReference>
<dbReference type="AlphaFoldDB" id="A0A7X5TT31"/>
<dbReference type="PANTHER" id="PTHR30627">
    <property type="entry name" value="PEPTIDOGLYCAN D,D-TRANSPEPTIDASE"/>
    <property type="match status" value="1"/>
</dbReference>
<comment type="subcellular location">
    <subcellularLocation>
        <location evidence="1">Membrane</location>
    </subcellularLocation>
</comment>
<feature type="domain" description="Penicillin-binding protein dimerisation" evidence="5">
    <location>
        <begin position="54"/>
        <end position="215"/>
    </location>
</feature>
<dbReference type="EMBL" id="JAAMOX010000001">
    <property type="protein sequence ID" value="NIH53094.1"/>
    <property type="molecule type" value="Genomic_DNA"/>
</dbReference>
<dbReference type="Gene3D" id="3.40.710.10">
    <property type="entry name" value="DD-peptidase/beta-lactamase superfamily"/>
    <property type="match status" value="1"/>
</dbReference>
<dbReference type="SUPFAM" id="SSF56519">
    <property type="entry name" value="Penicillin binding protein dimerisation domain"/>
    <property type="match status" value="1"/>
</dbReference>
<accession>A0A7X5TT31</accession>
<evidence type="ECO:0000256" key="3">
    <source>
        <dbReference type="ARBA" id="ARBA00023136"/>
    </source>
</evidence>
<protein>
    <submittedName>
        <fullName evidence="6">Cell division protein FtsI (Penicillin-binding protein 3)</fullName>
    </submittedName>
</protein>
<dbReference type="InterPro" id="IPR050515">
    <property type="entry name" value="Beta-lactam/transpept"/>
</dbReference>
<reference evidence="6 7" key="1">
    <citation type="submission" date="2020-02" db="EMBL/GenBank/DDBJ databases">
        <title>Sequencing the genomes of 1000 actinobacteria strains.</title>
        <authorList>
            <person name="Klenk H.-P."/>
        </authorList>
    </citation>
    <scope>NUCLEOTIDE SEQUENCE [LARGE SCALE GENOMIC DNA]</scope>
    <source>
        <strain evidence="6 7">DSM 27960</strain>
    </source>
</reference>
<dbReference type="Gene3D" id="3.90.1310.10">
    <property type="entry name" value="Penicillin-binding protein 2a (Domain 2)"/>
    <property type="match status" value="1"/>
</dbReference>
<sequence>MRRSRVSRLRSTLTFAFLSLFVVVFVFKLADIQVVNADELTETALDKRSVPIPTYGIRGDIVDEKGVLLATTDVRYDVQLSPKNVGSFHRALDTNQTKEVSKAEALAEIGAITGQSGEEIQKIVDDALAINPKSDFAYVKRSVDLAALNALKDLSIPWLTFDQNPSRTYPNGAIAGNLVGFVGDDNVPLAGVELSQDACLADQNGEETIERGADGVTIPGTTVKVKDKVDGGTVKLTIDSDLQWQAQQIVNRQVETTGARWGLATVQEVSTGKMRAIAESNTVDPNDVDASAAEDRNSKAYLWPFEPGSTYKTITAAALIDQGLATPTTQVIAPGSYEAPNGARFADSWSHGPIQYTLTGVMVDSSNVGISLLGANMTAETRYSYLKKFGLGEPTNSGLGDESGGQLRPWEEWDYQTTYNTMFGQGLSSTVIQTSDIYQALANGGTRLPAQLVEGCESADGTFTAHDPGEPVQVVSPETAKTTTSILEMLPQDSWLTDRIAIPGYRIAGKTGTAEQVDETGSYGDTYVNSFAGYFPADDPKYVVVFVLGHPEVQMGAPETVNGFRDVAQATIKTYAVPPSTTPAETIPKNF</sequence>
<dbReference type="InterPro" id="IPR005311">
    <property type="entry name" value="PBP_dimer"/>
</dbReference>
<evidence type="ECO:0000259" key="4">
    <source>
        <dbReference type="Pfam" id="PF00905"/>
    </source>
</evidence>
<evidence type="ECO:0000313" key="6">
    <source>
        <dbReference type="EMBL" id="NIH53094.1"/>
    </source>
</evidence>
<evidence type="ECO:0000259" key="5">
    <source>
        <dbReference type="Pfam" id="PF03717"/>
    </source>
</evidence>
<dbReference type="InterPro" id="IPR001460">
    <property type="entry name" value="PCN-bd_Tpept"/>
</dbReference>
<dbReference type="InterPro" id="IPR036138">
    <property type="entry name" value="PBP_dimer_sf"/>
</dbReference>
<dbReference type="GO" id="GO:0005886">
    <property type="term" value="C:plasma membrane"/>
    <property type="evidence" value="ECO:0007669"/>
    <property type="project" value="TreeGrafter"/>
</dbReference>
<dbReference type="Gene3D" id="3.30.450.330">
    <property type="match status" value="1"/>
</dbReference>
<comment type="caution">
    <text evidence="6">The sequence shown here is derived from an EMBL/GenBank/DDBJ whole genome shotgun (WGS) entry which is preliminary data.</text>
</comment>
<dbReference type="PANTHER" id="PTHR30627:SF1">
    <property type="entry name" value="PEPTIDOGLYCAN D,D-TRANSPEPTIDASE FTSI"/>
    <property type="match status" value="1"/>
</dbReference>
<keyword evidence="6" id="KW-0131">Cell cycle</keyword>
<organism evidence="6 7">
    <name type="scientific">Lysinibacter cavernae</name>
    <dbReference type="NCBI Taxonomy" id="1640652"/>
    <lineage>
        <taxon>Bacteria</taxon>
        <taxon>Bacillati</taxon>
        <taxon>Actinomycetota</taxon>
        <taxon>Actinomycetes</taxon>
        <taxon>Micrococcales</taxon>
        <taxon>Microbacteriaceae</taxon>
        <taxon>Lysinibacter</taxon>
    </lineage>
</organism>
<keyword evidence="7" id="KW-1185">Reference proteome</keyword>
<proteinExistence type="inferred from homology"/>
<evidence type="ECO:0000256" key="2">
    <source>
        <dbReference type="ARBA" id="ARBA00007171"/>
    </source>
</evidence>
<dbReference type="GO" id="GO:0008658">
    <property type="term" value="F:penicillin binding"/>
    <property type="evidence" value="ECO:0007669"/>
    <property type="project" value="InterPro"/>
</dbReference>
<dbReference type="InterPro" id="IPR012338">
    <property type="entry name" value="Beta-lactam/transpept-like"/>
</dbReference>
<evidence type="ECO:0000256" key="1">
    <source>
        <dbReference type="ARBA" id="ARBA00004370"/>
    </source>
</evidence>
<dbReference type="Proteomes" id="UP000541033">
    <property type="component" value="Unassembled WGS sequence"/>
</dbReference>
<comment type="similarity">
    <text evidence="2">Belongs to the transpeptidase family.</text>
</comment>
<evidence type="ECO:0000313" key="7">
    <source>
        <dbReference type="Proteomes" id="UP000541033"/>
    </source>
</evidence>
<gene>
    <name evidence="6" type="ORF">FHX76_000962</name>
</gene>
<name>A0A7X5TT31_9MICO</name>
<dbReference type="SUPFAM" id="SSF56601">
    <property type="entry name" value="beta-lactamase/transpeptidase-like"/>
    <property type="match status" value="1"/>
</dbReference>
<dbReference type="GO" id="GO:0071555">
    <property type="term" value="P:cell wall organization"/>
    <property type="evidence" value="ECO:0007669"/>
    <property type="project" value="TreeGrafter"/>
</dbReference>
<dbReference type="Pfam" id="PF03717">
    <property type="entry name" value="PBP_dimer"/>
    <property type="match status" value="1"/>
</dbReference>
<dbReference type="Pfam" id="PF00905">
    <property type="entry name" value="Transpeptidase"/>
    <property type="match status" value="1"/>
</dbReference>
<keyword evidence="3" id="KW-0472">Membrane</keyword>